<reference evidence="1 2" key="1">
    <citation type="submission" date="2019-01" db="EMBL/GenBank/DDBJ databases">
        <authorList>
            <person name="Chen W.-M."/>
        </authorList>
    </citation>
    <scope>NUCLEOTIDE SEQUENCE [LARGE SCALE GENOMIC DNA]</scope>
    <source>
        <strain evidence="1 2">HPM-16</strain>
    </source>
</reference>
<accession>A0A437Q877</accession>
<dbReference type="EMBL" id="SACQ01000004">
    <property type="protein sequence ID" value="RVU30689.1"/>
    <property type="molecule type" value="Genomic_DNA"/>
</dbReference>
<comment type="caution">
    <text evidence="1">The sequence shown here is derived from an EMBL/GenBank/DDBJ whole genome shotgun (WGS) entry which is preliminary data.</text>
</comment>
<dbReference type="AlphaFoldDB" id="A0A437Q877"/>
<evidence type="ECO:0000313" key="1">
    <source>
        <dbReference type="EMBL" id="RVU30689.1"/>
    </source>
</evidence>
<evidence type="ECO:0000313" key="2">
    <source>
        <dbReference type="Proteomes" id="UP000282818"/>
    </source>
</evidence>
<organism evidence="1 2">
    <name type="scientific">Neptunomonas marina</name>
    <dbReference type="NCBI Taxonomy" id="1815562"/>
    <lineage>
        <taxon>Bacteria</taxon>
        <taxon>Pseudomonadati</taxon>
        <taxon>Pseudomonadota</taxon>
        <taxon>Gammaproteobacteria</taxon>
        <taxon>Oceanospirillales</taxon>
        <taxon>Oceanospirillaceae</taxon>
        <taxon>Neptunomonas</taxon>
    </lineage>
</organism>
<dbReference type="Proteomes" id="UP000282818">
    <property type="component" value="Unassembled WGS sequence"/>
</dbReference>
<proteinExistence type="predicted"/>
<keyword evidence="2" id="KW-1185">Reference proteome</keyword>
<dbReference type="RefSeq" id="WP_127694225.1">
    <property type="nucleotide sequence ID" value="NZ_SACQ01000004.1"/>
</dbReference>
<protein>
    <recommendedName>
        <fullName evidence="3">Roadblock/LC7 domain-containing protein</fullName>
    </recommendedName>
</protein>
<evidence type="ECO:0008006" key="3">
    <source>
        <dbReference type="Google" id="ProtNLM"/>
    </source>
</evidence>
<gene>
    <name evidence="1" type="ORF">EOE65_10270</name>
</gene>
<sequence length="129" mass="14621">MSQLLKKLERMSGAKMSAIVMSGRPVVSTFNAEQQRLLELSKTTCEQLLTDSEQLHIVTVEDEETASFDEVHMQVNSDYVFGLRLNQRALFISIADSRSDLLKTQKTLRSARRVLNKFVDSVIAQRKSS</sequence>
<name>A0A437Q877_9GAMM</name>